<proteinExistence type="predicted"/>
<dbReference type="InterPro" id="IPR033932">
    <property type="entry name" value="YtcJ-like"/>
</dbReference>
<dbReference type="Pfam" id="PF07969">
    <property type="entry name" value="Amidohydro_3"/>
    <property type="match status" value="1"/>
</dbReference>
<sequence>MGTLWFGGTIYTLIEENDKVEAVYVENGLVVGAGEEENLRAEYLCTEEVDLEGGVMIPGFTDSHMHLMGHGEKLLRLDFTEITSSDEVIKSLRERAEELEPGTWIVGEGWNENQFKDKKIIHRRELDEVTGAHPVLLKRICHHAVIANTKAMELAGITSATPDPEGGVIVKDQEGNPTGYLLDQAQELVFQAQPQVSEEYLREALMKSIEDCHKKGLVGGHTEDLAYYGSLENTLHAYDEVINHEKMKFRAHLLVHHLVTEEFQQKERDLGPFIEFGAMKLFADGALGGRTALLSGPYQDDRETNGVSIHSDDNLKRLIQTARNYEMEVAIHTIGDLAFEKALDAIEAHPPVKPNQHDRLIHAQILRRDLIERAKKLPIILDIQPRFVSSDFPWVIDRIGEDKMKDCYAWKTLISEGLKCAGGSDAPIEPIDPLEGIYSAVKRESIYDHQVYMPEERLSVYEAVELYTKGSAYAVHHENDRGCIAKGYSADFTVLSRDIFKEDALLETEVVMTVVDNTIVYKRERHAD</sequence>
<dbReference type="Proteomes" id="UP000441585">
    <property type="component" value="Unassembled WGS sequence"/>
</dbReference>
<feature type="domain" description="Amidohydrolase 3" evidence="1">
    <location>
        <begin position="47"/>
        <end position="521"/>
    </location>
</feature>
<organism evidence="2 3">
    <name type="scientific">Metabacillus idriensis</name>
    <dbReference type="NCBI Taxonomy" id="324768"/>
    <lineage>
        <taxon>Bacteria</taxon>
        <taxon>Bacillati</taxon>
        <taxon>Bacillota</taxon>
        <taxon>Bacilli</taxon>
        <taxon>Bacillales</taxon>
        <taxon>Bacillaceae</taxon>
        <taxon>Metabacillus</taxon>
    </lineage>
</organism>
<reference evidence="2 3" key="1">
    <citation type="submission" date="2019-11" db="EMBL/GenBank/DDBJ databases">
        <title>Bacillus idriensis genome.</title>
        <authorList>
            <person name="Konopka E.N."/>
            <person name="Newman J.D."/>
        </authorList>
    </citation>
    <scope>NUCLEOTIDE SEQUENCE [LARGE SCALE GENOMIC DNA]</scope>
    <source>
        <strain evidence="2 3">DSM 19097</strain>
    </source>
</reference>
<dbReference type="GO" id="GO:0016810">
    <property type="term" value="F:hydrolase activity, acting on carbon-nitrogen (but not peptide) bonds"/>
    <property type="evidence" value="ECO:0007669"/>
    <property type="project" value="InterPro"/>
</dbReference>
<dbReference type="Gene3D" id="3.20.20.140">
    <property type="entry name" value="Metal-dependent hydrolases"/>
    <property type="match status" value="1"/>
</dbReference>
<evidence type="ECO:0000259" key="1">
    <source>
        <dbReference type="Pfam" id="PF07969"/>
    </source>
</evidence>
<evidence type="ECO:0000313" key="3">
    <source>
        <dbReference type="Proteomes" id="UP000441585"/>
    </source>
</evidence>
<dbReference type="InterPro" id="IPR011059">
    <property type="entry name" value="Metal-dep_hydrolase_composite"/>
</dbReference>
<dbReference type="SUPFAM" id="SSF51338">
    <property type="entry name" value="Composite domain of metallo-dependent hydrolases"/>
    <property type="match status" value="1"/>
</dbReference>
<comment type="caution">
    <text evidence="2">The sequence shown here is derived from an EMBL/GenBank/DDBJ whole genome shotgun (WGS) entry which is preliminary data.</text>
</comment>
<keyword evidence="3" id="KW-1185">Reference proteome</keyword>
<dbReference type="InterPro" id="IPR032466">
    <property type="entry name" value="Metal_Hydrolase"/>
</dbReference>
<keyword evidence="2" id="KW-0378">Hydrolase</keyword>
<dbReference type="SUPFAM" id="SSF51556">
    <property type="entry name" value="Metallo-dependent hydrolases"/>
    <property type="match status" value="1"/>
</dbReference>
<dbReference type="AlphaFoldDB" id="A0A6I2MCA4"/>
<dbReference type="PANTHER" id="PTHR22642:SF2">
    <property type="entry name" value="PROTEIN LONG AFTER FAR-RED 3"/>
    <property type="match status" value="1"/>
</dbReference>
<evidence type="ECO:0000313" key="2">
    <source>
        <dbReference type="EMBL" id="MRX55379.1"/>
    </source>
</evidence>
<dbReference type="EMBL" id="WKKF01000004">
    <property type="protein sequence ID" value="MRX55379.1"/>
    <property type="molecule type" value="Genomic_DNA"/>
</dbReference>
<accession>A0A6I2MCA4</accession>
<gene>
    <name evidence="2" type="ORF">GJU41_15560</name>
</gene>
<dbReference type="InterPro" id="IPR013108">
    <property type="entry name" value="Amidohydro_3"/>
</dbReference>
<name>A0A6I2MCA4_9BACI</name>
<dbReference type="Gene3D" id="3.10.310.70">
    <property type="match status" value="1"/>
</dbReference>
<protein>
    <submittedName>
        <fullName evidence="2">Amidohydrolase family protein</fullName>
    </submittedName>
</protein>
<dbReference type="CDD" id="cd01300">
    <property type="entry name" value="YtcJ_like"/>
    <property type="match status" value="1"/>
</dbReference>
<dbReference type="RefSeq" id="WP_070876491.1">
    <property type="nucleotide sequence ID" value="NZ_CAJFZX010000001.1"/>
</dbReference>
<dbReference type="Gene3D" id="2.30.40.10">
    <property type="entry name" value="Urease, subunit C, domain 1"/>
    <property type="match status" value="1"/>
</dbReference>
<dbReference type="PANTHER" id="PTHR22642">
    <property type="entry name" value="IMIDAZOLONEPROPIONASE"/>
    <property type="match status" value="1"/>
</dbReference>